<dbReference type="FunFam" id="3.40.640.10:FF:000004">
    <property type="entry name" value="Acetylornithine aminotransferase"/>
    <property type="match status" value="1"/>
</dbReference>
<keyword evidence="3 5" id="KW-0808">Transferase</keyword>
<feature type="binding site" description="in other chain" evidence="5">
    <location>
        <begin position="150"/>
        <end position="151"/>
    </location>
    <ligand>
        <name>pyridoxal 5'-phosphate</name>
        <dbReference type="ChEBI" id="CHEBI:597326"/>
        <note>ligand shared between dimeric partners</note>
    </ligand>
</feature>
<comment type="similarity">
    <text evidence="5">Belongs to the class-III pyridoxal-phosphate-dependent aminotransferase family. Putrescine aminotransferase subfamily.</text>
</comment>
<comment type="subunit">
    <text evidence="5">Homodimer.</text>
</comment>
<dbReference type="InterPro" id="IPR015421">
    <property type="entry name" value="PyrdxlP-dep_Trfase_major"/>
</dbReference>
<comment type="pathway">
    <text evidence="5">Amino-acid degradation.</text>
</comment>
<dbReference type="SUPFAM" id="SSF53383">
    <property type="entry name" value="PLP-dependent transferases"/>
    <property type="match status" value="1"/>
</dbReference>
<dbReference type="GO" id="GO:0019477">
    <property type="term" value="P:L-lysine catabolic process"/>
    <property type="evidence" value="ECO:0007669"/>
    <property type="project" value="UniProtKB-UniRule"/>
</dbReference>
<comment type="cofactor">
    <cofactor evidence="1 5">
        <name>pyridoxal 5'-phosphate</name>
        <dbReference type="ChEBI" id="CHEBI:597326"/>
    </cofactor>
</comment>
<dbReference type="UniPathway" id="UPA00188">
    <property type="reaction ID" value="UER00290"/>
</dbReference>
<comment type="catalytic activity">
    <reaction evidence="5">
        <text>putrescine + 2-oxoglutarate = 1-pyrroline + L-glutamate + H2O</text>
        <dbReference type="Rhea" id="RHEA:12268"/>
        <dbReference type="ChEBI" id="CHEBI:15377"/>
        <dbReference type="ChEBI" id="CHEBI:16810"/>
        <dbReference type="ChEBI" id="CHEBI:29985"/>
        <dbReference type="ChEBI" id="CHEBI:36781"/>
        <dbReference type="ChEBI" id="CHEBI:326268"/>
        <dbReference type="EC" id="2.6.1.82"/>
    </reaction>
</comment>
<evidence type="ECO:0000256" key="4">
    <source>
        <dbReference type="ARBA" id="ARBA00022898"/>
    </source>
</evidence>
<comment type="catalytic activity">
    <reaction evidence="5">
        <text>cadaverine + 2-oxoglutarate = 5-aminopentanal + L-glutamate</text>
        <dbReference type="Rhea" id="RHEA:61624"/>
        <dbReference type="ChEBI" id="CHEBI:16810"/>
        <dbReference type="ChEBI" id="CHEBI:29985"/>
        <dbReference type="ChEBI" id="CHEBI:58384"/>
        <dbReference type="ChEBI" id="CHEBI:144896"/>
    </reaction>
</comment>
<accession>A0A4P8QW29</accession>
<dbReference type="InterPro" id="IPR049704">
    <property type="entry name" value="Aminotrans_3_PPA_site"/>
</dbReference>
<dbReference type="GO" id="GO:0042802">
    <property type="term" value="F:identical protein binding"/>
    <property type="evidence" value="ECO:0007669"/>
    <property type="project" value="TreeGrafter"/>
</dbReference>
<evidence type="ECO:0000313" key="7">
    <source>
        <dbReference type="EMBL" id="QCR08405.1"/>
    </source>
</evidence>
<evidence type="ECO:0000256" key="6">
    <source>
        <dbReference type="SAM" id="Coils"/>
    </source>
</evidence>
<dbReference type="NCBIfam" id="NF008570">
    <property type="entry name" value="PRK11522.1"/>
    <property type="match status" value="1"/>
</dbReference>
<keyword evidence="4 5" id="KW-0663">Pyridoxal phosphate</keyword>
<feature type="coiled-coil region" evidence="6">
    <location>
        <begin position="435"/>
        <end position="462"/>
    </location>
</feature>
<sequence>MSRLHAKLNPLECSRQALEWINKDTLTHDEMVSLNREVLNNFREYVNPGFLEYRKSVTSGGDFGAVEWRASGPNTLVDTQGNEYLDCLGGFGIFSVGHRNPTVVSAVEKQLRKQPLHSQELLDPMRAMLAKTLAALTPGDLKYSFFSNSGTESVEAALKLAKAYQSPRGKYTFIATTGAFHGKSLGALSATAKSAFRKPFMPLLPGFHHVAFGDIDAMRKQVHQCRKTGDDVAAIILEPIQGEGGVIIPPENYLPAVRALCDEVGALLILDEVQTGMGRTGKMFACEHYGIQPDILCLAKALGGGVMPVGATVATEEVFSVLFDNPFLHTTTFGGNPLACAAALATINVLLNEKLPENAERQGLFLLDGFRRLAAEYSDLIVDVRGMGLLQAIEFRENEIGYAFSSEMFNNHVLVAGTLNNAKSVRIEPPLTITHEQCARVLQQAEKALKKLRSEVYSEQDVEEYEAG</sequence>
<dbReference type="AlphaFoldDB" id="A0A4P8QW29"/>
<dbReference type="RefSeq" id="WP_137713445.1">
    <property type="nucleotide sequence ID" value="NZ_CP034035.1"/>
</dbReference>
<comment type="catalytic activity">
    <reaction evidence="5">
        <text>an alkane-alpha,omega-diamine + 2-oxoglutarate = an omega-aminoaldehyde + L-glutamate</text>
        <dbReference type="Rhea" id="RHEA:18217"/>
        <dbReference type="Rhea" id="RHEA-COMP:9766"/>
        <dbReference type="Rhea" id="RHEA-COMP:12750"/>
        <dbReference type="ChEBI" id="CHEBI:16810"/>
        <dbReference type="ChEBI" id="CHEBI:29985"/>
        <dbReference type="ChEBI" id="CHEBI:70977"/>
        <dbReference type="ChEBI" id="CHEBI:133427"/>
        <dbReference type="EC" id="2.6.1.29"/>
    </reaction>
</comment>
<feature type="binding site" description="in other chain" evidence="5">
    <location>
        <position position="274"/>
    </location>
    <ligand>
        <name>pyridoxal 5'-phosphate</name>
        <dbReference type="ChEBI" id="CHEBI:597326"/>
        <note>ligand shared between dimeric partners</note>
    </ligand>
</feature>
<dbReference type="OrthoDB" id="9801052at2"/>
<evidence type="ECO:0000313" key="8">
    <source>
        <dbReference type="Proteomes" id="UP000299580"/>
    </source>
</evidence>
<name>A0A4P8QW29_9GAMM</name>
<dbReference type="GO" id="GO:0009447">
    <property type="term" value="P:putrescine catabolic process"/>
    <property type="evidence" value="ECO:0007669"/>
    <property type="project" value="UniProtKB-UniRule"/>
</dbReference>
<keyword evidence="6" id="KW-0175">Coiled coil</keyword>
<comment type="pathway">
    <text evidence="5">Amine and polyamine degradation; putrescine degradation; 4-aminobutanal from putrescine (transaminase route): step 1/1.</text>
</comment>
<dbReference type="GO" id="GO:0030170">
    <property type="term" value="F:pyridoxal phosphate binding"/>
    <property type="evidence" value="ECO:0007669"/>
    <property type="project" value="UniProtKB-UniRule"/>
</dbReference>
<reference evidence="7 8" key="1">
    <citation type="submission" date="2018-11" db="EMBL/GenBank/DDBJ databases">
        <title>Genome sequences of Brenneria nigrifluens and Brenneria rubrifaciens.</title>
        <authorList>
            <person name="Poret-Peterson A.T."/>
            <person name="McClean A.E."/>
            <person name="Kluepfel D.A."/>
        </authorList>
    </citation>
    <scope>NUCLEOTIDE SEQUENCE [LARGE SCALE GENOMIC DNA]</scope>
    <source>
        <strain evidence="7 8">6D370</strain>
    </source>
</reference>
<dbReference type="CDD" id="cd00610">
    <property type="entry name" value="OAT_like"/>
    <property type="match status" value="1"/>
</dbReference>
<feature type="modified residue" description="N6-(pyridoxal phosphate)lysine" evidence="5">
    <location>
        <position position="300"/>
    </location>
</feature>
<dbReference type="GO" id="GO:0033094">
    <property type="term" value="F:putrescine--2-oxoglutarate transaminase activity"/>
    <property type="evidence" value="ECO:0007669"/>
    <property type="project" value="UniProtKB-UniRule"/>
</dbReference>
<feature type="binding site" evidence="5">
    <location>
        <position position="332"/>
    </location>
    <ligand>
        <name>pyridoxal 5'-phosphate</name>
        <dbReference type="ChEBI" id="CHEBI:597326"/>
        <note>ligand shared between dimeric partners</note>
    </ligand>
</feature>
<dbReference type="InterPro" id="IPR005814">
    <property type="entry name" value="Aminotrans_3"/>
</dbReference>
<proteinExistence type="inferred from homology"/>
<dbReference type="PANTHER" id="PTHR11986">
    <property type="entry name" value="AMINOTRANSFERASE CLASS III"/>
    <property type="match status" value="1"/>
</dbReference>
<protein>
    <recommendedName>
        <fullName evidence="5">Putrescine aminotransferase</fullName>
        <shortName evidence="5">PAT</shortName>
        <shortName evidence="5">PATase</shortName>
        <ecNumber evidence="5">2.6.1.82</ecNumber>
    </recommendedName>
    <alternativeName>
        <fullName evidence="5">Cadaverine transaminase</fullName>
    </alternativeName>
    <alternativeName>
        <fullName evidence="5">Diamine transaminase</fullName>
        <ecNumber evidence="5">2.6.1.29</ecNumber>
    </alternativeName>
    <alternativeName>
        <fullName evidence="5">Putrescine transaminase</fullName>
    </alternativeName>
    <alternativeName>
        <fullName evidence="5">Putrescine--2-oxoglutaric acid transaminase</fullName>
    </alternativeName>
</protein>
<dbReference type="InterPro" id="IPR017747">
    <property type="entry name" value="Putrescine_aminotransferase"/>
</dbReference>
<evidence type="ECO:0000256" key="3">
    <source>
        <dbReference type="ARBA" id="ARBA00022679"/>
    </source>
</evidence>
<dbReference type="NCBIfam" id="TIGR03372">
    <property type="entry name" value="putres_am_tran"/>
    <property type="match status" value="1"/>
</dbReference>
<dbReference type="Gene3D" id="3.90.1150.10">
    <property type="entry name" value="Aspartate Aminotransferase, domain 1"/>
    <property type="match status" value="1"/>
</dbReference>
<evidence type="ECO:0000256" key="5">
    <source>
        <dbReference type="HAMAP-Rule" id="MF_01276"/>
    </source>
</evidence>
<keyword evidence="8" id="KW-1185">Reference proteome</keyword>
<dbReference type="EC" id="2.6.1.82" evidence="5"/>
<keyword evidence="2 5" id="KW-0032">Aminotransferase</keyword>
<dbReference type="KEGG" id="brb:EH207_07685"/>
<dbReference type="PROSITE" id="PS00600">
    <property type="entry name" value="AA_TRANSFER_CLASS_3"/>
    <property type="match status" value="1"/>
</dbReference>
<dbReference type="InterPro" id="IPR015424">
    <property type="entry name" value="PyrdxlP-dep_Trfase"/>
</dbReference>
<evidence type="ECO:0000256" key="1">
    <source>
        <dbReference type="ARBA" id="ARBA00001933"/>
    </source>
</evidence>
<dbReference type="Proteomes" id="UP000299580">
    <property type="component" value="Chromosome"/>
</dbReference>
<comment type="function">
    <text evidence="5">Catalyzes the aminotransferase reaction from putrescine to 2-oxoglutarate, leading to glutamate and 4-aminobutanal, which spontaneously cyclizes to form 1-pyrroline. This is the first step in one of two pathways for putrescine degradation, where putrescine is converted into 4-aminobutanoate (gamma-aminobutyrate or GABA) via 4-aminobutanal. Also functions as a cadaverine transaminase in a a L-lysine degradation pathway to succinate that proceeds via cadaverine, glutarate and L-2-hydroxyglutarate.</text>
</comment>
<dbReference type="EC" id="2.6.1.29" evidence="5"/>
<dbReference type="HAMAP" id="MF_01276">
    <property type="entry name" value="Putres_aminotrans_3"/>
    <property type="match status" value="1"/>
</dbReference>
<dbReference type="PIRSF" id="PIRSF000521">
    <property type="entry name" value="Transaminase_4ab_Lys_Orn"/>
    <property type="match status" value="1"/>
</dbReference>
<dbReference type="GO" id="GO:0019161">
    <property type="term" value="F:diamine transaminase activity"/>
    <property type="evidence" value="ECO:0007669"/>
    <property type="project" value="UniProtKB-EC"/>
</dbReference>
<dbReference type="PANTHER" id="PTHR11986:SF112">
    <property type="entry name" value="PUTRESCINE AMINOTRANSFERASE"/>
    <property type="match status" value="1"/>
</dbReference>
<dbReference type="EMBL" id="CP034035">
    <property type="protein sequence ID" value="QCR08405.1"/>
    <property type="molecule type" value="Genomic_DNA"/>
</dbReference>
<organism evidence="7 8">
    <name type="scientific">Brenneria rubrifaciens</name>
    <dbReference type="NCBI Taxonomy" id="55213"/>
    <lineage>
        <taxon>Bacteria</taxon>
        <taxon>Pseudomonadati</taxon>
        <taxon>Pseudomonadota</taxon>
        <taxon>Gammaproteobacteria</taxon>
        <taxon>Enterobacterales</taxon>
        <taxon>Pectobacteriaceae</taxon>
        <taxon>Brenneria</taxon>
    </lineage>
</organism>
<dbReference type="InterPro" id="IPR015422">
    <property type="entry name" value="PyrdxlP-dep_Trfase_small"/>
</dbReference>
<evidence type="ECO:0000256" key="2">
    <source>
        <dbReference type="ARBA" id="ARBA00022576"/>
    </source>
</evidence>
<dbReference type="Pfam" id="PF00202">
    <property type="entry name" value="Aminotran_3"/>
    <property type="match status" value="1"/>
</dbReference>
<dbReference type="Gene3D" id="3.40.640.10">
    <property type="entry name" value="Type I PLP-dependent aspartate aminotransferase-like (Major domain)"/>
    <property type="match status" value="1"/>
</dbReference>
<gene>
    <name evidence="7" type="primary">ygjG</name>
    <name evidence="5" type="synonym">patA</name>
    <name evidence="7" type="ORF">EH207_07685</name>
</gene>
<dbReference type="InterPro" id="IPR050103">
    <property type="entry name" value="Class-III_PLP-dep_AT"/>
</dbReference>